<evidence type="ECO:0000313" key="1">
    <source>
        <dbReference type="EMBL" id="MBH9576725.1"/>
    </source>
</evidence>
<name>A0A931NHP3_9BURK</name>
<organism evidence="1 2">
    <name type="scientific">Inhella proteolytica</name>
    <dbReference type="NCBI Taxonomy" id="2795029"/>
    <lineage>
        <taxon>Bacteria</taxon>
        <taxon>Pseudomonadati</taxon>
        <taxon>Pseudomonadota</taxon>
        <taxon>Betaproteobacteria</taxon>
        <taxon>Burkholderiales</taxon>
        <taxon>Sphaerotilaceae</taxon>
        <taxon>Inhella</taxon>
    </lineage>
</organism>
<dbReference type="PANTHER" id="PTHR34301:SF8">
    <property type="entry name" value="ATPASE DOMAIN-CONTAINING PROTEIN"/>
    <property type="match status" value="1"/>
</dbReference>
<proteinExistence type="predicted"/>
<dbReference type="Gene3D" id="3.40.50.300">
    <property type="entry name" value="P-loop containing nucleotide triphosphate hydrolases"/>
    <property type="match status" value="1"/>
</dbReference>
<evidence type="ECO:0008006" key="3">
    <source>
        <dbReference type="Google" id="ProtNLM"/>
    </source>
</evidence>
<dbReference type="Proteomes" id="UP000613266">
    <property type="component" value="Unassembled WGS sequence"/>
</dbReference>
<accession>A0A931NHP3</accession>
<dbReference type="InterPro" id="IPR027417">
    <property type="entry name" value="P-loop_NTPase"/>
</dbReference>
<sequence length="376" mass="40275">MATMKADFDSVSIQRPELAASYLGLLASQPGRPLALFGPRRLGKTWFLDQDLTPAARERGWLPVYADLWLQRGAPLAAINHALEEALDDASVPAQAAGKLAKTPVTKLSALGVSVDLGAAPSRRKLPEAPELRFDALIQRLHAAAGRPILLMLDEAQALAEGSAASAEALAGSLRAVLHKRRQQVHAVLTGSSPDALAQLLATAGAPMYHFAQVLNFPALGDEFLKALAEQYGRVHKGRKPLLDDLRQLFERLGHKPALMRDVVKSMSAEGETDVQRGFAKYLADERHVAGWRALIDTLGPLERGLARAVAAGQAPLGQATRQQLGQLPGVGAAPTVGKVRAALERLRKLGVLTRSGTPQVEDPFLQAWLLGRPPV</sequence>
<comment type="caution">
    <text evidence="1">The sequence shown here is derived from an EMBL/GenBank/DDBJ whole genome shotgun (WGS) entry which is preliminary data.</text>
</comment>
<dbReference type="AlphaFoldDB" id="A0A931NHP3"/>
<dbReference type="EMBL" id="JAEDAK010000004">
    <property type="protein sequence ID" value="MBH9576725.1"/>
    <property type="molecule type" value="Genomic_DNA"/>
</dbReference>
<evidence type="ECO:0000313" key="2">
    <source>
        <dbReference type="Proteomes" id="UP000613266"/>
    </source>
</evidence>
<gene>
    <name evidence="1" type="ORF">I7X39_07400</name>
</gene>
<keyword evidence="2" id="KW-1185">Reference proteome</keyword>
<dbReference type="PANTHER" id="PTHR34301">
    <property type="entry name" value="DNA-BINDING PROTEIN-RELATED"/>
    <property type="match status" value="1"/>
</dbReference>
<reference evidence="1" key="1">
    <citation type="submission" date="2020-12" db="EMBL/GenBank/DDBJ databases">
        <title>The genome sequence of Inhella sp. 1Y17.</title>
        <authorList>
            <person name="Liu Y."/>
        </authorList>
    </citation>
    <scope>NUCLEOTIDE SEQUENCE</scope>
    <source>
        <strain evidence="1">1Y17</strain>
    </source>
</reference>
<dbReference type="SUPFAM" id="SSF52540">
    <property type="entry name" value="P-loop containing nucleoside triphosphate hydrolases"/>
    <property type="match status" value="1"/>
</dbReference>
<protein>
    <recommendedName>
        <fullName evidence="3">ATP-binding protein</fullName>
    </recommendedName>
</protein>